<protein>
    <recommendedName>
        <fullName evidence="9">N-acylethanolamine-hydrolyzing acid amidase</fullName>
        <ecNumber evidence="8">3.5.1.60</ecNumber>
    </recommendedName>
</protein>
<dbReference type="GO" id="GO:0017064">
    <property type="term" value="F:fatty acid amide hydrolase activity"/>
    <property type="evidence" value="ECO:0007669"/>
    <property type="project" value="InterPro"/>
</dbReference>
<evidence type="ECO:0000256" key="12">
    <source>
        <dbReference type="SAM" id="SignalP"/>
    </source>
</evidence>
<keyword evidence="3 12" id="KW-0732">Signal</keyword>
<feature type="domain" description="Acid ceramidase N-terminal" evidence="14">
    <location>
        <begin position="23"/>
        <end position="68"/>
    </location>
</feature>
<proteinExistence type="inferred from homology"/>
<dbReference type="InterPro" id="IPR029132">
    <property type="entry name" value="CBAH/NAAA_C"/>
</dbReference>
<name>A0A914N833_MELIC</name>
<dbReference type="Proteomes" id="UP000887563">
    <property type="component" value="Unplaced"/>
</dbReference>
<organism evidence="15 16">
    <name type="scientific">Meloidogyne incognita</name>
    <name type="common">Southern root-knot nematode worm</name>
    <name type="synonym">Oxyuris incognita</name>
    <dbReference type="NCBI Taxonomy" id="6306"/>
    <lineage>
        <taxon>Eukaryota</taxon>
        <taxon>Metazoa</taxon>
        <taxon>Ecdysozoa</taxon>
        <taxon>Nematoda</taxon>
        <taxon>Chromadorea</taxon>
        <taxon>Rhabditida</taxon>
        <taxon>Tylenchina</taxon>
        <taxon>Tylenchomorpha</taxon>
        <taxon>Tylenchoidea</taxon>
        <taxon>Meloidogynidae</taxon>
        <taxon>Meloidogyninae</taxon>
        <taxon>Meloidogyne</taxon>
        <taxon>Meloidogyne incognita group</taxon>
    </lineage>
</organism>
<dbReference type="AlphaFoldDB" id="A0A914N833"/>
<evidence type="ECO:0000256" key="11">
    <source>
        <dbReference type="PIRSR" id="PIRSR017632-1"/>
    </source>
</evidence>
<dbReference type="PIRSF" id="PIRSF017632">
    <property type="entry name" value="Acid_ceramidase-like"/>
    <property type="match status" value="1"/>
</dbReference>
<evidence type="ECO:0000256" key="10">
    <source>
        <dbReference type="PIRNR" id="PIRNR017632"/>
    </source>
</evidence>
<evidence type="ECO:0000256" key="6">
    <source>
        <dbReference type="ARBA" id="ARBA00023180"/>
    </source>
</evidence>
<keyword evidence="15" id="KW-1185">Reference proteome</keyword>
<dbReference type="InterPro" id="IPR029130">
    <property type="entry name" value="Acid_ceramidase_N"/>
</dbReference>
<dbReference type="WBParaSite" id="Minc3s04471g36362">
    <property type="protein sequence ID" value="Minc3s04471g36362"/>
    <property type="gene ID" value="Minc3s04471g36362"/>
</dbReference>
<reference evidence="16" key="1">
    <citation type="submission" date="2022-11" db="UniProtKB">
        <authorList>
            <consortium name="WormBaseParasite"/>
        </authorList>
    </citation>
    <scope>IDENTIFICATION</scope>
</reference>
<evidence type="ECO:0000256" key="7">
    <source>
        <dbReference type="ARBA" id="ARBA00038527"/>
    </source>
</evidence>
<evidence type="ECO:0000256" key="3">
    <source>
        <dbReference type="ARBA" id="ARBA00022729"/>
    </source>
</evidence>
<dbReference type="PANTHER" id="PTHR28583">
    <property type="entry name" value="ACID AMIDASE"/>
    <property type="match status" value="1"/>
</dbReference>
<feature type="active site" description="Nucleophile" evidence="11">
    <location>
        <position position="134"/>
    </location>
</feature>
<dbReference type="GO" id="GO:0047412">
    <property type="term" value="F:N-(long-chain-acyl)ethanolamine deacylase activity"/>
    <property type="evidence" value="ECO:0007669"/>
    <property type="project" value="UniProtKB-EC"/>
</dbReference>
<comment type="pathway">
    <text evidence="1">Lipid metabolism; fatty acid metabolism.</text>
</comment>
<evidence type="ECO:0000259" key="13">
    <source>
        <dbReference type="Pfam" id="PF02275"/>
    </source>
</evidence>
<comment type="subunit">
    <text evidence="7">Heterodimer of an alpha and a beta subunit, produced by autocatalytic cleavage.</text>
</comment>
<dbReference type="GO" id="GO:0006631">
    <property type="term" value="P:fatty acid metabolic process"/>
    <property type="evidence" value="ECO:0007669"/>
    <property type="project" value="InterPro"/>
</dbReference>
<dbReference type="PANTHER" id="PTHR28583:SF4">
    <property type="entry name" value="N-ACYLETHANOLAMINE-HYDROLYZING ACID AMIDASE"/>
    <property type="match status" value="1"/>
</dbReference>
<dbReference type="GO" id="GO:0005764">
    <property type="term" value="C:lysosome"/>
    <property type="evidence" value="ECO:0007669"/>
    <property type="project" value="UniProtKB-UniRule"/>
</dbReference>
<evidence type="ECO:0000256" key="5">
    <source>
        <dbReference type="ARBA" id="ARBA00023098"/>
    </source>
</evidence>
<feature type="domain" description="Choloylglycine hydrolase/NAAA C-terminal" evidence="13">
    <location>
        <begin position="134"/>
        <end position="204"/>
    </location>
</feature>
<evidence type="ECO:0000256" key="8">
    <source>
        <dbReference type="ARBA" id="ARBA00039046"/>
    </source>
</evidence>
<dbReference type="Pfam" id="PF02275">
    <property type="entry name" value="CBAH"/>
    <property type="match status" value="1"/>
</dbReference>
<dbReference type="EC" id="3.5.1.60" evidence="8"/>
<evidence type="ECO:0000256" key="2">
    <source>
        <dbReference type="ARBA" id="ARBA00005730"/>
    </source>
</evidence>
<keyword evidence="4 10" id="KW-0378">Hydrolase</keyword>
<evidence type="ECO:0000313" key="16">
    <source>
        <dbReference type="WBParaSite" id="Minc3s04471g36362"/>
    </source>
</evidence>
<keyword evidence="6" id="KW-0325">Glycoprotein</keyword>
<evidence type="ECO:0000256" key="9">
    <source>
        <dbReference type="ARBA" id="ARBA00040404"/>
    </source>
</evidence>
<dbReference type="Pfam" id="PF15508">
    <property type="entry name" value="NAAA-beta"/>
    <property type="match status" value="1"/>
</dbReference>
<evidence type="ECO:0000256" key="4">
    <source>
        <dbReference type="ARBA" id="ARBA00022801"/>
    </source>
</evidence>
<evidence type="ECO:0000313" key="15">
    <source>
        <dbReference type="Proteomes" id="UP000887563"/>
    </source>
</evidence>
<comment type="similarity">
    <text evidence="2 10">Belongs to the acid ceramidase family.</text>
</comment>
<evidence type="ECO:0000259" key="14">
    <source>
        <dbReference type="Pfam" id="PF15508"/>
    </source>
</evidence>
<feature type="chain" id="PRO_5038139284" description="N-acylethanolamine-hydrolyzing acid amidase" evidence="12">
    <location>
        <begin position="22"/>
        <end position="369"/>
    </location>
</feature>
<keyword evidence="5 10" id="KW-0443">Lipid metabolism</keyword>
<accession>A0A914N833</accession>
<evidence type="ECO:0000256" key="1">
    <source>
        <dbReference type="ARBA" id="ARBA00004872"/>
    </source>
</evidence>
<dbReference type="InterPro" id="IPR016699">
    <property type="entry name" value="Acid_ceramidase-like"/>
</dbReference>
<feature type="signal peptide" evidence="12">
    <location>
        <begin position="1"/>
        <end position="21"/>
    </location>
</feature>
<sequence>MKFLLIYFLIILFELTITKEARQPKLFKIDLDKPPRERWKSVIEKYKDNVIPEIAGMARSYIPTNLRSPIFGFFAKIVHLLPHDYGEEIIGMAEELRDTKVSLGELVVFNILYDLTDFSHGPFLKNNKSLSIGCTSIVAAQNNGKILHGRNLDYEMTQVLKDATILVDFVKNGKIQYTAVTFVLAVGIITGQKPNAFTVSLNARYSGGPILNILMELITRFKHPVALQIRKTLEFEQDYVSALSQLSWTYMIAPSYLIVGGKDGDGAIITRQISLDRLGAVDVFTLDYRHYRWFLLETNFDHWKKSGDNRRKYGRKYMKKIGKENLTAKLMFEKVLSKWPIKNGLTISSTVMSAEEPNLIYNWTVVWGN</sequence>
<dbReference type="Gene3D" id="3.60.60.10">
    <property type="entry name" value="Penicillin V Acylase, Chain A"/>
    <property type="match status" value="1"/>
</dbReference>